<organism evidence="2 3">
    <name type="scientific">Juglans regia</name>
    <name type="common">English walnut</name>
    <dbReference type="NCBI Taxonomy" id="51240"/>
    <lineage>
        <taxon>Eukaryota</taxon>
        <taxon>Viridiplantae</taxon>
        <taxon>Streptophyta</taxon>
        <taxon>Embryophyta</taxon>
        <taxon>Tracheophyta</taxon>
        <taxon>Spermatophyta</taxon>
        <taxon>Magnoliopsida</taxon>
        <taxon>eudicotyledons</taxon>
        <taxon>Gunneridae</taxon>
        <taxon>Pentapetalae</taxon>
        <taxon>rosids</taxon>
        <taxon>fabids</taxon>
        <taxon>Fagales</taxon>
        <taxon>Juglandaceae</taxon>
        <taxon>Juglans</taxon>
    </lineage>
</organism>
<reference evidence="2" key="1">
    <citation type="submission" date="2015-10" db="EMBL/GenBank/DDBJ databases">
        <authorList>
            <person name="Martinez-Garcia P.J."/>
            <person name="Crepeau M.W."/>
            <person name="Puiu D."/>
            <person name="Gonzalez-Ibeas D."/>
            <person name="Whalen J."/>
            <person name="Stevens K."/>
            <person name="Paul R."/>
            <person name="Butterfield T."/>
            <person name="Britton M."/>
            <person name="Reagan R."/>
            <person name="Chakraborty S."/>
            <person name="Walawage S.L."/>
            <person name="Vasquez-Gross H.A."/>
            <person name="Cardeno C."/>
            <person name="Famula R."/>
            <person name="Pratt K."/>
            <person name="Kuruganti S."/>
            <person name="Aradhya M.K."/>
            <person name="Leslie C.A."/>
            <person name="Dandekar A.M."/>
            <person name="Salzberg S.L."/>
            <person name="Wegrzyn J.L."/>
            <person name="Langley C.H."/>
            <person name="Neale D.B."/>
        </authorList>
    </citation>
    <scope>NUCLEOTIDE SEQUENCE</scope>
    <source>
        <tissue evidence="2">Leaves</tissue>
    </source>
</reference>
<dbReference type="AlphaFoldDB" id="A0A833UIG5"/>
<sequence>MQICNQRHLMRSSIAGFEQADVFLSVGTQPRVEAAMVNARIRKTVCATQAKVEVTLALQLISTMITSILAQTLKTLVEVFLRGRTWMPFSLLFHHCKTFQRCQT</sequence>
<comment type="caution">
    <text evidence="2">The sequence shown here is derived from an EMBL/GenBank/DDBJ whole genome shotgun (WGS) entry which is preliminary data.</text>
</comment>
<feature type="domain" description="Molybdopterin oxidoreductase" evidence="1">
    <location>
        <begin position="7"/>
        <end position="87"/>
    </location>
</feature>
<gene>
    <name evidence="2" type="ORF">F2P56_021639</name>
</gene>
<reference evidence="2" key="2">
    <citation type="submission" date="2020-03" db="EMBL/GenBank/DDBJ databases">
        <title>Walnut 2.0.</title>
        <authorList>
            <person name="Marrano A."/>
            <person name="Britton M."/>
            <person name="Zimin A.V."/>
            <person name="Zaini P.A."/>
            <person name="Workman R."/>
            <person name="Puiu D."/>
            <person name="Bianco L."/>
            <person name="Allen B.J."/>
            <person name="Troggio M."/>
            <person name="Leslie C.A."/>
            <person name="Timp W."/>
            <person name="Dendekar A."/>
            <person name="Salzberg S.L."/>
            <person name="Neale D.B."/>
        </authorList>
    </citation>
    <scope>NUCLEOTIDE SEQUENCE</scope>
    <source>
        <tissue evidence="2">Leaves</tissue>
    </source>
</reference>
<dbReference type="Proteomes" id="UP000619265">
    <property type="component" value="Unassembled WGS sequence"/>
</dbReference>
<dbReference type="GO" id="GO:0016491">
    <property type="term" value="F:oxidoreductase activity"/>
    <property type="evidence" value="ECO:0007669"/>
    <property type="project" value="InterPro"/>
</dbReference>
<evidence type="ECO:0000313" key="2">
    <source>
        <dbReference type="EMBL" id="KAF5457542.1"/>
    </source>
</evidence>
<dbReference type="Pfam" id="PF00384">
    <property type="entry name" value="Molybdopterin"/>
    <property type="match status" value="1"/>
</dbReference>
<protein>
    <recommendedName>
        <fullName evidence="1">Molybdopterin oxidoreductase domain-containing protein</fullName>
    </recommendedName>
</protein>
<accession>A0A833UIG5</accession>
<dbReference type="InterPro" id="IPR006656">
    <property type="entry name" value="Mopterin_OxRdtase"/>
</dbReference>
<dbReference type="EMBL" id="LIHL02000010">
    <property type="protein sequence ID" value="KAF5457542.1"/>
    <property type="molecule type" value="Genomic_DNA"/>
</dbReference>
<proteinExistence type="predicted"/>
<name>A0A833UIG5_JUGRE</name>
<dbReference type="Gramene" id="Jr10_06110_p1">
    <property type="protein sequence ID" value="cds.Jr10_06110_p1"/>
    <property type="gene ID" value="Jr10_06110"/>
</dbReference>
<evidence type="ECO:0000259" key="1">
    <source>
        <dbReference type="Pfam" id="PF00384"/>
    </source>
</evidence>
<evidence type="ECO:0000313" key="3">
    <source>
        <dbReference type="Proteomes" id="UP000619265"/>
    </source>
</evidence>